<dbReference type="AlphaFoldDB" id="A0A1M5PFP6"/>
<proteinExistence type="predicted"/>
<evidence type="ECO:0000313" key="3">
    <source>
        <dbReference type="Proteomes" id="UP000184357"/>
    </source>
</evidence>
<sequence length="1159" mass="122046">MATIAEALVGEAEKLFEPLERAAQDTPEGTQQLVTLFEVIGVDLTESEIDDVRSALGAFVTALDALESADDESLGALLELLGAIADISVAIEDISTALQGSQADEVVGDLIEYLALQYVQREQMSIYYVAVLLTLIDVEQPDIGDLDAAGRRKLDLLPYKSTAAAEFDFDQLGGMLETPIEELRSEYLPDGQVTEEELAEIEARLFPWLRALAATAGFRLAISDAAFSPEGQLSQPDVHYSRQLQLTLAVSDSVAFSLTIALAGTPDGVKLFFFPTGQTTLDESLGEWTLVVGMSGQTEPMLLSPSGIEPLDPSGMSELTAEFSLTKPPDPQTGNAFVLGPGEGTRLELGEVGVEGGLTATDAGLEGGFQGGAGNSSFVVDAGNADSFIQKILPEEGIAIDFDAGIGYHTERGLYFMGGAGITTDIPVNLDIAGVVKVETLRLAMEANPSGGSVTVPVQIAANPQVSLGPFDAVVKGIGLEAKLSFPQDNSGNLGPVHVDLGFKPPTGAGMSLDAGVVTGGGFLTFDHEKKRYSGVLQLKIGELTITAVGLLTTELPNGRDGFSLLLIISGQFPAFQLGFGFTLDGLGGLVGANRSIDVDYLTAGLSDGTVRSIMFPEDPVRNAPQIISDLRNGFPVAAGNHIVGPMAKLGWGTPSMLSASLGVLLDVPSPVRIVLLGRIHVGLPHEEIGIVVFNMDLLGAVDVEAQQANGAASLYDSRIVAYVLTGDMAVKTGWGDDATFVLSVGGFNPRFEPPSNFPSLDRIALSIGPGNPEVRLSGYFAVTSNTVQVGARVDAYAAAAGFSFEGKLGFDTLFRFQPFELVADFYAGFALKRGGSTLMSVDLDGTLKGPGPWNLHGKASFKIWPISFSVSVDAEFGPSKSADQLSPADIFGQVVSGLSDSRNWTAQRPAGGESIVTVRELKREGDKVLAHPLGQIAVRQQVAPMQVRIEKFGNGTPANYDRYEITGATVGGIDEEGETTRERFAPAEYFQLSNAEKLEGPEFERYAAGWRLGNTALSFGDQTADGVLDYETAVIDEQASLFPVGVGRIAMPASTARALASVSAVARGDLRTTGEARFAADDETKPTGVETSLSVGDAQYVVVTASDMTRLDVDGVPADGATRREAQEALDAYLAESGGSPEDYRVVATHEAAQGGQP</sequence>
<reference evidence="2 3" key="1">
    <citation type="submission" date="2016-11" db="EMBL/GenBank/DDBJ databases">
        <authorList>
            <person name="Jaros S."/>
            <person name="Januszkiewicz K."/>
            <person name="Wedrychowicz H."/>
        </authorList>
    </citation>
    <scope>NUCLEOTIDE SEQUENCE [LARGE SCALE GENOMIC DNA]</scope>
    <source>
        <strain evidence="2 3">DSM 9297</strain>
    </source>
</reference>
<gene>
    <name evidence="2" type="ORF">SAMN05443636_1582</name>
</gene>
<name>A0A1M5PFP6_9EURY</name>
<dbReference type="Pfam" id="PF20248">
    <property type="entry name" value="DUF6603"/>
    <property type="match status" value="1"/>
</dbReference>
<dbReference type="STRING" id="43928.SAMN05443636_1582"/>
<organism evidence="2 3">
    <name type="scientific">Halobaculum gomorrense</name>
    <dbReference type="NCBI Taxonomy" id="43928"/>
    <lineage>
        <taxon>Archaea</taxon>
        <taxon>Methanobacteriati</taxon>
        <taxon>Methanobacteriota</taxon>
        <taxon>Stenosarchaea group</taxon>
        <taxon>Halobacteria</taxon>
        <taxon>Halobacteriales</taxon>
        <taxon>Haloferacaceae</taxon>
        <taxon>Halobaculum</taxon>
    </lineage>
</organism>
<evidence type="ECO:0000259" key="1">
    <source>
        <dbReference type="Pfam" id="PF20248"/>
    </source>
</evidence>
<accession>A0A1M5PFP6</accession>
<evidence type="ECO:0000313" key="2">
    <source>
        <dbReference type="EMBL" id="SHH00560.1"/>
    </source>
</evidence>
<dbReference type="OrthoDB" id="351153at2157"/>
<dbReference type="InterPro" id="IPR046538">
    <property type="entry name" value="DUF6603"/>
</dbReference>
<feature type="domain" description="DUF6603" evidence="1">
    <location>
        <begin position="433"/>
        <end position="996"/>
    </location>
</feature>
<dbReference type="EMBL" id="FQWV01000003">
    <property type="protein sequence ID" value="SHH00560.1"/>
    <property type="molecule type" value="Genomic_DNA"/>
</dbReference>
<keyword evidence="3" id="KW-1185">Reference proteome</keyword>
<dbReference type="Proteomes" id="UP000184357">
    <property type="component" value="Unassembled WGS sequence"/>
</dbReference>
<dbReference type="RefSeq" id="WP_073308232.1">
    <property type="nucleotide sequence ID" value="NZ_FQWV01000003.1"/>
</dbReference>
<protein>
    <recommendedName>
        <fullName evidence="1">DUF6603 domain-containing protein</fullName>
    </recommendedName>
</protein>